<evidence type="ECO:0000259" key="5">
    <source>
        <dbReference type="PROSITE" id="PS01124"/>
    </source>
</evidence>
<dbReference type="InterPro" id="IPR020449">
    <property type="entry name" value="Tscrpt_reg_AraC-type_HTH"/>
</dbReference>
<feature type="compositionally biased region" description="Basic and acidic residues" evidence="4">
    <location>
        <begin position="327"/>
        <end position="338"/>
    </location>
</feature>
<dbReference type="SUPFAM" id="SSF46689">
    <property type="entry name" value="Homeodomain-like"/>
    <property type="match status" value="2"/>
</dbReference>
<dbReference type="PANTHER" id="PTHR46796">
    <property type="entry name" value="HTH-TYPE TRANSCRIPTIONAL ACTIVATOR RHAS-RELATED"/>
    <property type="match status" value="1"/>
</dbReference>
<dbReference type="Gene3D" id="1.10.10.60">
    <property type="entry name" value="Homeodomain-like"/>
    <property type="match status" value="2"/>
</dbReference>
<dbReference type="InterPro" id="IPR009057">
    <property type="entry name" value="Homeodomain-like_sf"/>
</dbReference>
<dbReference type="Proteomes" id="UP001549291">
    <property type="component" value="Unassembled WGS sequence"/>
</dbReference>
<dbReference type="Pfam" id="PF12833">
    <property type="entry name" value="HTH_18"/>
    <property type="match status" value="1"/>
</dbReference>
<dbReference type="Pfam" id="PF12852">
    <property type="entry name" value="Cupin_6"/>
    <property type="match status" value="1"/>
</dbReference>
<evidence type="ECO:0000256" key="3">
    <source>
        <dbReference type="ARBA" id="ARBA00023163"/>
    </source>
</evidence>
<proteinExistence type="predicted"/>
<sequence length="338" mass="37513">MLCPIVHPTNFGGMDILAQVLDRVRLGGTLLFHFELGHPWNLELPARPYALFHYLSRGSATLKLEQGQEIQMTEGDFVVITRGEPHVFYSDRRAKPLRIMDIDRASSRFGVIRHGSRAKPLSTMICGNFTVSRPSFGSVLELLPPVLLLKPNADGGWLEAILRRMVSESAHERPGQRVALSRLTEVLFVEALRSWIASLSPGQGGWLGAISDPHIGPALKLIHENPERPWTLSDLGHRVGLGRSVFSARFTKLVGQSMHRYVIERRMAEAAFLLETSDEPIARIASQVGYETAAAFSKLFHRHHGMSPGRYRAAQRLDGSQGQPHGSEVHGSEVKVSD</sequence>
<dbReference type="InterPro" id="IPR032783">
    <property type="entry name" value="AraC_lig"/>
</dbReference>
<protein>
    <submittedName>
        <fullName evidence="6">AraC-like DNA-binding protein</fullName>
    </submittedName>
</protein>
<accession>A0ABV2RZU9</accession>
<dbReference type="EMBL" id="JBEPTQ010000002">
    <property type="protein sequence ID" value="MET4722465.1"/>
    <property type="molecule type" value="Genomic_DNA"/>
</dbReference>
<dbReference type="PROSITE" id="PS01124">
    <property type="entry name" value="HTH_ARAC_FAMILY_2"/>
    <property type="match status" value="1"/>
</dbReference>
<keyword evidence="7" id="KW-1185">Reference proteome</keyword>
<dbReference type="PRINTS" id="PR00032">
    <property type="entry name" value="HTHARAC"/>
</dbReference>
<reference evidence="6 7" key="1">
    <citation type="submission" date="2024-06" db="EMBL/GenBank/DDBJ databases">
        <title>Genomic Encyclopedia of Type Strains, Phase V (KMG-V): Genome sequencing to study the core and pangenomes of soil and plant-associated prokaryotes.</title>
        <authorList>
            <person name="Whitman W."/>
        </authorList>
    </citation>
    <scope>NUCLEOTIDE SEQUENCE [LARGE SCALE GENOMIC DNA]</scope>
    <source>
        <strain evidence="6 7">USDA 160</strain>
    </source>
</reference>
<evidence type="ECO:0000256" key="4">
    <source>
        <dbReference type="SAM" id="MobiDB-lite"/>
    </source>
</evidence>
<evidence type="ECO:0000256" key="1">
    <source>
        <dbReference type="ARBA" id="ARBA00023015"/>
    </source>
</evidence>
<gene>
    <name evidence="6" type="ORF">ABIF63_006571</name>
</gene>
<evidence type="ECO:0000256" key="2">
    <source>
        <dbReference type="ARBA" id="ARBA00023125"/>
    </source>
</evidence>
<dbReference type="PANTHER" id="PTHR46796:SF7">
    <property type="entry name" value="ARAC FAMILY TRANSCRIPTIONAL REGULATOR"/>
    <property type="match status" value="1"/>
</dbReference>
<comment type="caution">
    <text evidence="6">The sequence shown here is derived from an EMBL/GenBank/DDBJ whole genome shotgun (WGS) entry which is preliminary data.</text>
</comment>
<evidence type="ECO:0000313" key="6">
    <source>
        <dbReference type="EMBL" id="MET4722465.1"/>
    </source>
</evidence>
<dbReference type="InterPro" id="IPR018060">
    <property type="entry name" value="HTH_AraC"/>
</dbReference>
<keyword evidence="3" id="KW-0804">Transcription</keyword>
<dbReference type="SMART" id="SM00342">
    <property type="entry name" value="HTH_ARAC"/>
    <property type="match status" value="1"/>
</dbReference>
<name>A0ABV2RZU9_BRAJP</name>
<organism evidence="6 7">
    <name type="scientific">Bradyrhizobium japonicum</name>
    <dbReference type="NCBI Taxonomy" id="375"/>
    <lineage>
        <taxon>Bacteria</taxon>
        <taxon>Pseudomonadati</taxon>
        <taxon>Pseudomonadota</taxon>
        <taxon>Alphaproteobacteria</taxon>
        <taxon>Hyphomicrobiales</taxon>
        <taxon>Nitrobacteraceae</taxon>
        <taxon>Bradyrhizobium</taxon>
    </lineage>
</organism>
<dbReference type="SUPFAM" id="SSF51182">
    <property type="entry name" value="RmlC-like cupins"/>
    <property type="match status" value="1"/>
</dbReference>
<keyword evidence="1" id="KW-0805">Transcription regulation</keyword>
<evidence type="ECO:0000313" key="7">
    <source>
        <dbReference type="Proteomes" id="UP001549291"/>
    </source>
</evidence>
<feature type="domain" description="HTH araC/xylS-type" evidence="5">
    <location>
        <begin position="216"/>
        <end position="314"/>
    </location>
</feature>
<keyword evidence="2" id="KW-0238">DNA-binding</keyword>
<feature type="region of interest" description="Disordered" evidence="4">
    <location>
        <begin position="314"/>
        <end position="338"/>
    </location>
</feature>
<dbReference type="InterPro" id="IPR050204">
    <property type="entry name" value="AraC_XylS_family_regulators"/>
</dbReference>
<dbReference type="InterPro" id="IPR011051">
    <property type="entry name" value="RmlC_Cupin_sf"/>
</dbReference>